<dbReference type="EMBL" id="MLYV02001318">
    <property type="protein sequence ID" value="PSR70791.1"/>
    <property type="molecule type" value="Genomic_DNA"/>
</dbReference>
<evidence type="ECO:0000313" key="1">
    <source>
        <dbReference type="EMBL" id="PSR70791.1"/>
    </source>
</evidence>
<reference evidence="1 2" key="1">
    <citation type="submission" date="2018-02" db="EMBL/GenBank/DDBJ databases">
        <title>Genome sequence of the basidiomycete white-rot fungus Phlebia centrifuga.</title>
        <authorList>
            <person name="Granchi Z."/>
            <person name="Peng M."/>
            <person name="de Vries R.P."/>
            <person name="Hilden K."/>
            <person name="Makela M.R."/>
            <person name="Grigoriev I."/>
            <person name="Riley R."/>
        </authorList>
    </citation>
    <scope>NUCLEOTIDE SEQUENCE [LARGE SCALE GENOMIC DNA]</scope>
    <source>
        <strain evidence="1 2">FBCC195</strain>
    </source>
</reference>
<comment type="caution">
    <text evidence="1">The sequence shown here is derived from an EMBL/GenBank/DDBJ whole genome shotgun (WGS) entry which is preliminary data.</text>
</comment>
<dbReference type="AlphaFoldDB" id="A0A2R6NEQ4"/>
<protein>
    <submittedName>
        <fullName evidence="1">Uncharacterized protein</fullName>
    </submittedName>
</protein>
<sequence>MSRDSLLGKLEAYQHQIYQRLRREYHQRAGPQQPQQGAKWVGSTACVKKAHFRVFARFIDAPQRVESNSDLELPTPNGGYRGFKKHGVEGKLWRLEQADVPPIPYRETSITDEETKAKKYCR</sequence>
<organism evidence="1 2">
    <name type="scientific">Hermanssonia centrifuga</name>
    <dbReference type="NCBI Taxonomy" id="98765"/>
    <lineage>
        <taxon>Eukaryota</taxon>
        <taxon>Fungi</taxon>
        <taxon>Dikarya</taxon>
        <taxon>Basidiomycota</taxon>
        <taxon>Agaricomycotina</taxon>
        <taxon>Agaricomycetes</taxon>
        <taxon>Polyporales</taxon>
        <taxon>Meruliaceae</taxon>
        <taxon>Hermanssonia</taxon>
    </lineage>
</organism>
<name>A0A2R6NEQ4_9APHY</name>
<accession>A0A2R6NEQ4</accession>
<dbReference type="Proteomes" id="UP000186601">
    <property type="component" value="Unassembled WGS sequence"/>
</dbReference>
<proteinExistence type="predicted"/>
<keyword evidence="2" id="KW-1185">Reference proteome</keyword>
<gene>
    <name evidence="1" type="ORF">PHLCEN_2v13328</name>
</gene>
<evidence type="ECO:0000313" key="2">
    <source>
        <dbReference type="Proteomes" id="UP000186601"/>
    </source>
</evidence>